<organism evidence="1 2">
    <name type="scientific">Fulvivirga imtechensis AK7</name>
    <dbReference type="NCBI Taxonomy" id="1237149"/>
    <lineage>
        <taxon>Bacteria</taxon>
        <taxon>Pseudomonadati</taxon>
        <taxon>Bacteroidota</taxon>
        <taxon>Cytophagia</taxon>
        <taxon>Cytophagales</taxon>
        <taxon>Fulvivirgaceae</taxon>
        <taxon>Fulvivirga</taxon>
    </lineage>
</organism>
<name>L8JWN7_9BACT</name>
<dbReference type="AlphaFoldDB" id="L8JWN7"/>
<evidence type="ECO:0000313" key="1">
    <source>
        <dbReference type="EMBL" id="ELR72034.1"/>
    </source>
</evidence>
<reference evidence="1 2" key="1">
    <citation type="submission" date="2012-12" db="EMBL/GenBank/DDBJ databases">
        <title>Genome assembly of Fulvivirga imtechensis AK7.</title>
        <authorList>
            <person name="Nupur N."/>
            <person name="Khatri I."/>
            <person name="Kumar R."/>
            <person name="Subramanian S."/>
            <person name="Pinnaka A."/>
        </authorList>
    </citation>
    <scope>NUCLEOTIDE SEQUENCE [LARGE SCALE GENOMIC DNA]</scope>
    <source>
        <strain evidence="1 2">AK7</strain>
    </source>
</reference>
<gene>
    <name evidence="1" type="ORF">C900_02029</name>
</gene>
<protein>
    <submittedName>
        <fullName evidence="1">Uncharacterized protein</fullName>
    </submittedName>
</protein>
<evidence type="ECO:0000313" key="2">
    <source>
        <dbReference type="Proteomes" id="UP000011135"/>
    </source>
</evidence>
<proteinExistence type="predicted"/>
<sequence>MGIKSVNLLIRMKKFKTTNLIKYKMKQKLKRCVSFYT</sequence>
<keyword evidence="2" id="KW-1185">Reference proteome</keyword>
<dbReference type="Proteomes" id="UP000011135">
    <property type="component" value="Unassembled WGS sequence"/>
</dbReference>
<dbReference type="EMBL" id="AMZN01000029">
    <property type="protein sequence ID" value="ELR72034.1"/>
    <property type="molecule type" value="Genomic_DNA"/>
</dbReference>
<comment type="caution">
    <text evidence="1">The sequence shown here is derived from an EMBL/GenBank/DDBJ whole genome shotgun (WGS) entry which is preliminary data.</text>
</comment>
<accession>L8JWN7</accession>